<reference evidence="2" key="1">
    <citation type="submission" date="2013-12" db="EMBL/GenBank/DDBJ databases">
        <title>The Genome Sequence of Aphanomyces astaci APO3.</title>
        <authorList>
            <consortium name="The Broad Institute Genomics Platform"/>
            <person name="Russ C."/>
            <person name="Tyler B."/>
            <person name="van West P."/>
            <person name="Dieguez-Uribeondo J."/>
            <person name="Young S.K."/>
            <person name="Zeng Q."/>
            <person name="Gargeya S."/>
            <person name="Fitzgerald M."/>
            <person name="Abouelleil A."/>
            <person name="Alvarado L."/>
            <person name="Chapman S.B."/>
            <person name="Gainer-Dewar J."/>
            <person name="Goldberg J."/>
            <person name="Griggs A."/>
            <person name="Gujja S."/>
            <person name="Hansen M."/>
            <person name="Howarth C."/>
            <person name="Imamovic A."/>
            <person name="Ireland A."/>
            <person name="Larimer J."/>
            <person name="McCowan C."/>
            <person name="Murphy C."/>
            <person name="Pearson M."/>
            <person name="Poon T.W."/>
            <person name="Priest M."/>
            <person name="Roberts A."/>
            <person name="Saif S."/>
            <person name="Shea T."/>
            <person name="Sykes S."/>
            <person name="Wortman J."/>
            <person name="Nusbaum C."/>
            <person name="Birren B."/>
        </authorList>
    </citation>
    <scope>NUCLEOTIDE SEQUENCE [LARGE SCALE GENOMIC DNA]</scope>
    <source>
        <strain evidence="2">APO3</strain>
    </source>
</reference>
<protein>
    <recommendedName>
        <fullName evidence="3">Peptidase S1 domain-containing protein</fullName>
    </recommendedName>
</protein>
<dbReference type="RefSeq" id="XP_009842963.1">
    <property type="nucleotide sequence ID" value="XM_009844661.1"/>
</dbReference>
<sequence length="136" mass="14210">MKFAIVLTIIAALAQDETSATGRSICGDSLIAPNVMLTTAHASATATNWGDVANLLMDHTVTTIHHTRDNAQAAAALKPIKVDNTTMIAGGLAELGLCCGGDLNKPGVYSRFNTARDKDVLSDTVDFYAGSRGCID</sequence>
<dbReference type="AlphaFoldDB" id="W4FL79"/>
<name>W4FL79_APHAT</name>
<dbReference type="GeneID" id="20818286"/>
<gene>
    <name evidence="2" type="ORF">H257_16290</name>
</gene>
<accession>W4FL79</accession>
<dbReference type="EMBL" id="KI913196">
    <property type="protein sequence ID" value="ETV67559.1"/>
    <property type="molecule type" value="Genomic_DNA"/>
</dbReference>
<evidence type="ECO:0008006" key="3">
    <source>
        <dbReference type="Google" id="ProtNLM"/>
    </source>
</evidence>
<dbReference type="VEuPathDB" id="FungiDB:H257_16290"/>
<organism evidence="2">
    <name type="scientific">Aphanomyces astaci</name>
    <name type="common">Crayfish plague agent</name>
    <dbReference type="NCBI Taxonomy" id="112090"/>
    <lineage>
        <taxon>Eukaryota</taxon>
        <taxon>Sar</taxon>
        <taxon>Stramenopiles</taxon>
        <taxon>Oomycota</taxon>
        <taxon>Saprolegniomycetes</taxon>
        <taxon>Saprolegniales</taxon>
        <taxon>Verrucalvaceae</taxon>
        <taxon>Aphanomyces</taxon>
    </lineage>
</organism>
<evidence type="ECO:0000256" key="1">
    <source>
        <dbReference type="SAM" id="SignalP"/>
    </source>
</evidence>
<feature type="signal peptide" evidence="1">
    <location>
        <begin position="1"/>
        <end position="22"/>
    </location>
</feature>
<evidence type="ECO:0000313" key="2">
    <source>
        <dbReference type="EMBL" id="ETV67559.1"/>
    </source>
</evidence>
<feature type="chain" id="PRO_5004840429" description="Peptidase S1 domain-containing protein" evidence="1">
    <location>
        <begin position="23"/>
        <end position="136"/>
    </location>
</feature>
<keyword evidence="1" id="KW-0732">Signal</keyword>
<proteinExistence type="predicted"/>